<dbReference type="Proteomes" id="UP000541444">
    <property type="component" value="Unassembled WGS sequence"/>
</dbReference>
<dbReference type="PRINTS" id="PR00385">
    <property type="entry name" value="P450"/>
</dbReference>
<evidence type="ECO:0000256" key="7">
    <source>
        <dbReference type="ARBA" id="ARBA00023004"/>
    </source>
</evidence>
<dbReference type="InterPro" id="IPR036396">
    <property type="entry name" value="Cyt_P450_sf"/>
</dbReference>
<evidence type="ECO:0000256" key="1">
    <source>
        <dbReference type="ARBA" id="ARBA00001971"/>
    </source>
</evidence>
<protein>
    <recommendedName>
        <fullName evidence="15">Cytochrome P450</fullName>
    </recommendedName>
</protein>
<dbReference type="PANTHER" id="PTHR47943">
    <property type="entry name" value="CYTOCHROME P450 93A3-LIKE"/>
    <property type="match status" value="1"/>
</dbReference>
<feature type="chain" id="PRO_5029522206" description="Cytochrome P450" evidence="12">
    <location>
        <begin position="22"/>
        <end position="466"/>
    </location>
</feature>
<dbReference type="GO" id="GO:0020037">
    <property type="term" value="F:heme binding"/>
    <property type="evidence" value="ECO:0007669"/>
    <property type="project" value="InterPro"/>
</dbReference>
<dbReference type="OrthoDB" id="2789670at2759"/>
<evidence type="ECO:0000256" key="8">
    <source>
        <dbReference type="ARBA" id="ARBA00023033"/>
    </source>
</evidence>
<keyword evidence="14" id="KW-1185">Reference proteome</keyword>
<evidence type="ECO:0000256" key="10">
    <source>
        <dbReference type="PIRSR" id="PIRSR602401-1"/>
    </source>
</evidence>
<dbReference type="InterPro" id="IPR001128">
    <property type="entry name" value="Cyt_P450"/>
</dbReference>
<dbReference type="GO" id="GO:0016705">
    <property type="term" value="F:oxidoreductase activity, acting on paired donors, with incorporation or reduction of molecular oxygen"/>
    <property type="evidence" value="ECO:0007669"/>
    <property type="project" value="InterPro"/>
</dbReference>
<name>A0A7J7NG10_9MAGN</name>
<dbReference type="GO" id="GO:0016020">
    <property type="term" value="C:membrane"/>
    <property type="evidence" value="ECO:0007669"/>
    <property type="project" value="UniProtKB-SubCell"/>
</dbReference>
<evidence type="ECO:0000256" key="6">
    <source>
        <dbReference type="ARBA" id="ARBA00023002"/>
    </source>
</evidence>
<keyword evidence="12" id="KW-0732">Signal</keyword>
<evidence type="ECO:0000256" key="2">
    <source>
        <dbReference type="ARBA" id="ARBA00004370"/>
    </source>
</evidence>
<comment type="subcellular location">
    <subcellularLocation>
        <location evidence="2">Membrane</location>
    </subcellularLocation>
</comment>
<dbReference type="AlphaFoldDB" id="A0A7J7NG10"/>
<dbReference type="GO" id="GO:0004497">
    <property type="term" value="F:monooxygenase activity"/>
    <property type="evidence" value="ECO:0007669"/>
    <property type="project" value="UniProtKB-KW"/>
</dbReference>
<dbReference type="Pfam" id="PF00067">
    <property type="entry name" value="p450"/>
    <property type="match status" value="2"/>
</dbReference>
<keyword evidence="9" id="KW-0472">Membrane</keyword>
<dbReference type="EMBL" id="JACGCM010000816">
    <property type="protein sequence ID" value="KAF6165964.1"/>
    <property type="molecule type" value="Genomic_DNA"/>
</dbReference>
<dbReference type="GO" id="GO:0044550">
    <property type="term" value="P:secondary metabolite biosynthetic process"/>
    <property type="evidence" value="ECO:0007669"/>
    <property type="project" value="UniProtKB-ARBA"/>
</dbReference>
<evidence type="ECO:0000256" key="12">
    <source>
        <dbReference type="SAM" id="SignalP"/>
    </source>
</evidence>
<evidence type="ECO:0000256" key="5">
    <source>
        <dbReference type="ARBA" id="ARBA00022723"/>
    </source>
</evidence>
<keyword evidence="5 10" id="KW-0479">Metal-binding</keyword>
<dbReference type="GO" id="GO:0005506">
    <property type="term" value="F:iron ion binding"/>
    <property type="evidence" value="ECO:0007669"/>
    <property type="project" value="InterPro"/>
</dbReference>
<organism evidence="13 14">
    <name type="scientific">Kingdonia uniflora</name>
    <dbReference type="NCBI Taxonomy" id="39325"/>
    <lineage>
        <taxon>Eukaryota</taxon>
        <taxon>Viridiplantae</taxon>
        <taxon>Streptophyta</taxon>
        <taxon>Embryophyta</taxon>
        <taxon>Tracheophyta</taxon>
        <taxon>Spermatophyta</taxon>
        <taxon>Magnoliopsida</taxon>
        <taxon>Ranunculales</taxon>
        <taxon>Circaeasteraceae</taxon>
        <taxon>Kingdonia</taxon>
    </lineage>
</organism>
<evidence type="ECO:0008006" key="15">
    <source>
        <dbReference type="Google" id="ProtNLM"/>
    </source>
</evidence>
<feature type="signal peptide" evidence="12">
    <location>
        <begin position="1"/>
        <end position="21"/>
    </location>
</feature>
<dbReference type="PANTHER" id="PTHR47943:SF9">
    <property type="entry name" value="CYTOCHROME P450"/>
    <property type="match status" value="1"/>
</dbReference>
<evidence type="ECO:0000256" key="3">
    <source>
        <dbReference type="ARBA" id="ARBA00010617"/>
    </source>
</evidence>
<dbReference type="SUPFAM" id="SSF48264">
    <property type="entry name" value="Cytochrome P450"/>
    <property type="match status" value="1"/>
</dbReference>
<comment type="similarity">
    <text evidence="3 11">Belongs to the cytochrome P450 family.</text>
</comment>
<dbReference type="Gene3D" id="1.10.630.10">
    <property type="entry name" value="Cytochrome P450"/>
    <property type="match status" value="1"/>
</dbReference>
<dbReference type="FunFam" id="1.10.630.10:FF:000204">
    <property type="entry name" value="Uncharacterized protein"/>
    <property type="match status" value="1"/>
</dbReference>
<dbReference type="CDD" id="cd11072">
    <property type="entry name" value="CYP71-like"/>
    <property type="match status" value="1"/>
</dbReference>
<proteinExistence type="inferred from homology"/>
<comment type="cofactor">
    <cofactor evidence="1 10">
        <name>heme</name>
        <dbReference type="ChEBI" id="CHEBI:30413"/>
    </cofactor>
</comment>
<evidence type="ECO:0000256" key="9">
    <source>
        <dbReference type="ARBA" id="ARBA00023136"/>
    </source>
</evidence>
<dbReference type="InterPro" id="IPR017972">
    <property type="entry name" value="Cyt_P450_CS"/>
</dbReference>
<comment type="caution">
    <text evidence="13">The sequence shown here is derived from an EMBL/GenBank/DDBJ whole genome shotgun (WGS) entry which is preliminary data.</text>
</comment>
<dbReference type="PROSITE" id="PS00086">
    <property type="entry name" value="CYTOCHROME_P450"/>
    <property type="match status" value="1"/>
</dbReference>
<evidence type="ECO:0000256" key="4">
    <source>
        <dbReference type="ARBA" id="ARBA00022617"/>
    </source>
</evidence>
<keyword evidence="8 11" id="KW-0503">Monooxygenase</keyword>
<dbReference type="InterPro" id="IPR002401">
    <property type="entry name" value="Cyt_P450_E_grp-I"/>
</dbReference>
<keyword evidence="4 10" id="KW-0349">Heme</keyword>
<evidence type="ECO:0000313" key="13">
    <source>
        <dbReference type="EMBL" id="KAF6165964.1"/>
    </source>
</evidence>
<feature type="binding site" description="axial binding residue" evidence="10">
    <location>
        <position position="404"/>
    </location>
    <ligand>
        <name>heme</name>
        <dbReference type="ChEBI" id="CHEBI:30413"/>
    </ligand>
    <ligandPart>
        <name>Fe</name>
        <dbReference type="ChEBI" id="CHEBI:18248"/>
    </ligandPart>
</feature>
<reference evidence="13 14" key="1">
    <citation type="journal article" date="2020" name="IScience">
        <title>Genome Sequencing of the Endangered Kingdonia uniflora (Circaeasteraceae, Ranunculales) Reveals Potential Mechanisms of Evolutionary Specialization.</title>
        <authorList>
            <person name="Sun Y."/>
            <person name="Deng T."/>
            <person name="Zhang A."/>
            <person name="Moore M.J."/>
            <person name="Landis J.B."/>
            <person name="Lin N."/>
            <person name="Zhang H."/>
            <person name="Zhang X."/>
            <person name="Huang J."/>
            <person name="Zhang X."/>
            <person name="Sun H."/>
            <person name="Wang H."/>
        </authorList>
    </citation>
    <scope>NUCLEOTIDE SEQUENCE [LARGE SCALE GENOMIC DNA]</scope>
    <source>
        <strain evidence="13">TB1705</strain>
        <tissue evidence="13">Leaf</tissue>
    </source>
</reference>
<keyword evidence="7 10" id="KW-0408">Iron</keyword>
<gene>
    <name evidence="13" type="ORF">GIB67_012861</name>
</gene>
<sequence>MSFWILVLAILAGLLWSSLRGKHTGSRRLPPGPMGLPVIGNLYKLGDLPHRSLHRLSKKYGSIMFMRLGLVPTVVVSSPQAAELFLKTHDDVFASRPNAQAAECLAYGNKGLAFSRYGPYWRNIRKICILELLTNHKVEYFSAMRKEEVSNLVKSLRVAAKAQTVVDLSFMVRSVIEDMTFLMLFGRKDDRFDFKPGLNRRFKTTSKVLDKYLEEIIEEHVRDARETRATKNIDFIQVMLSLMESQNDSLDRENVKAIILDVLLAAIDTSSTVIEWTFSELMRHPRVMNHVQEELQNVVGNRLVDESDFSKLSYLDMVVKETMRLHPVAPLLIPHESTEEIMIDGYLIPKKSRIIINIFAIGRDPNAWSENTEEFYPERFIGTNIDFRGRDFQLIPFGSGRRSCPGMQMGLAVVRLVLAQLLHCFNWELPEGTSPKNLDMSEKFGLAVPRANHLLLIPTSRNAVNE</sequence>
<accession>A0A7J7NG10</accession>
<evidence type="ECO:0000313" key="14">
    <source>
        <dbReference type="Proteomes" id="UP000541444"/>
    </source>
</evidence>
<keyword evidence="6 11" id="KW-0560">Oxidoreductase</keyword>
<evidence type="ECO:0000256" key="11">
    <source>
        <dbReference type="RuleBase" id="RU000461"/>
    </source>
</evidence>
<dbReference type="PRINTS" id="PR00463">
    <property type="entry name" value="EP450I"/>
</dbReference>